<dbReference type="GO" id="GO:0003676">
    <property type="term" value="F:nucleic acid binding"/>
    <property type="evidence" value="ECO:0007669"/>
    <property type="project" value="InterPro"/>
</dbReference>
<name>A0A4Y2VDD9_ARAVE</name>
<dbReference type="Gene3D" id="3.30.420.10">
    <property type="entry name" value="Ribonuclease H-like superfamily/Ribonuclease H"/>
    <property type="match status" value="1"/>
</dbReference>
<comment type="caution">
    <text evidence="1">The sequence shown here is derived from an EMBL/GenBank/DDBJ whole genome shotgun (WGS) entry which is preliminary data.</text>
</comment>
<sequence length="93" mass="10565">MNHPPYSPDLSPIDIHTFLHLKLSLSDKRFDDVGKLKDAVPFSANFYDVGMEKFRFDKCLNVLGDHVGKASNVCKSLVNMYLCSHLSPFSFKE</sequence>
<gene>
    <name evidence="1" type="ORF">AVEN_186368_1</name>
</gene>
<keyword evidence="2" id="KW-1185">Reference proteome</keyword>
<dbReference type="EMBL" id="BGPR01045680">
    <property type="protein sequence ID" value="GBO22601.1"/>
    <property type="molecule type" value="Genomic_DNA"/>
</dbReference>
<evidence type="ECO:0008006" key="3">
    <source>
        <dbReference type="Google" id="ProtNLM"/>
    </source>
</evidence>
<proteinExistence type="predicted"/>
<evidence type="ECO:0000313" key="2">
    <source>
        <dbReference type="Proteomes" id="UP000499080"/>
    </source>
</evidence>
<evidence type="ECO:0000313" key="1">
    <source>
        <dbReference type="EMBL" id="GBO22601.1"/>
    </source>
</evidence>
<dbReference type="InterPro" id="IPR036397">
    <property type="entry name" value="RNaseH_sf"/>
</dbReference>
<reference evidence="1 2" key="1">
    <citation type="journal article" date="2019" name="Sci. Rep.">
        <title>Orb-weaving spider Araneus ventricosus genome elucidates the spidroin gene catalogue.</title>
        <authorList>
            <person name="Kono N."/>
            <person name="Nakamura H."/>
            <person name="Ohtoshi R."/>
            <person name="Moran D.A.P."/>
            <person name="Shinohara A."/>
            <person name="Yoshida Y."/>
            <person name="Fujiwara M."/>
            <person name="Mori M."/>
            <person name="Tomita M."/>
            <person name="Arakawa K."/>
        </authorList>
    </citation>
    <scope>NUCLEOTIDE SEQUENCE [LARGE SCALE GENOMIC DNA]</scope>
</reference>
<protein>
    <recommendedName>
        <fullName evidence="3">Histone-lysine N-methyltransferase SETMAR</fullName>
    </recommendedName>
</protein>
<accession>A0A4Y2VDD9</accession>
<dbReference type="AlphaFoldDB" id="A0A4Y2VDD9"/>
<dbReference type="Proteomes" id="UP000499080">
    <property type="component" value="Unassembled WGS sequence"/>
</dbReference>
<dbReference type="OrthoDB" id="10017160at2759"/>
<organism evidence="1 2">
    <name type="scientific">Araneus ventricosus</name>
    <name type="common">Orbweaver spider</name>
    <name type="synonym">Epeira ventricosa</name>
    <dbReference type="NCBI Taxonomy" id="182803"/>
    <lineage>
        <taxon>Eukaryota</taxon>
        <taxon>Metazoa</taxon>
        <taxon>Ecdysozoa</taxon>
        <taxon>Arthropoda</taxon>
        <taxon>Chelicerata</taxon>
        <taxon>Arachnida</taxon>
        <taxon>Araneae</taxon>
        <taxon>Araneomorphae</taxon>
        <taxon>Entelegynae</taxon>
        <taxon>Araneoidea</taxon>
        <taxon>Araneidae</taxon>
        <taxon>Araneus</taxon>
    </lineage>
</organism>